<evidence type="ECO:0000313" key="3">
    <source>
        <dbReference type="Proteomes" id="UP000800036"/>
    </source>
</evidence>
<feature type="region of interest" description="Disordered" evidence="1">
    <location>
        <begin position="1"/>
        <end position="36"/>
    </location>
</feature>
<evidence type="ECO:0000256" key="1">
    <source>
        <dbReference type="SAM" id="MobiDB-lite"/>
    </source>
</evidence>
<protein>
    <submittedName>
        <fullName evidence="2">Uncharacterized protein</fullName>
    </submittedName>
</protein>
<dbReference type="Proteomes" id="UP000800036">
    <property type="component" value="Unassembled WGS sequence"/>
</dbReference>
<gene>
    <name evidence="2" type="ORF">BU23DRAFT_633384</name>
</gene>
<feature type="compositionally biased region" description="Basic and acidic residues" evidence="1">
    <location>
        <begin position="1"/>
        <end position="14"/>
    </location>
</feature>
<organism evidence="2 3">
    <name type="scientific">Bimuria novae-zelandiae CBS 107.79</name>
    <dbReference type="NCBI Taxonomy" id="1447943"/>
    <lineage>
        <taxon>Eukaryota</taxon>
        <taxon>Fungi</taxon>
        <taxon>Dikarya</taxon>
        <taxon>Ascomycota</taxon>
        <taxon>Pezizomycotina</taxon>
        <taxon>Dothideomycetes</taxon>
        <taxon>Pleosporomycetidae</taxon>
        <taxon>Pleosporales</taxon>
        <taxon>Massarineae</taxon>
        <taxon>Didymosphaeriaceae</taxon>
        <taxon>Bimuria</taxon>
    </lineage>
</organism>
<dbReference type="AlphaFoldDB" id="A0A6A5VD32"/>
<proteinExistence type="predicted"/>
<sequence length="137" mass="16119">MMSQARDTKARVDENAANAVGNRHWRNRKSDTKSAHTEYVKRPIKVQCREAPIIYRTFHLLRHDPNTIMAVYLNLLHLRFVSDGLNLRDFYRPCTRIRIPVQHVLDGIRLPLSLLSPRYNLRIISRSLTRVQRSGKF</sequence>
<keyword evidence="3" id="KW-1185">Reference proteome</keyword>
<dbReference type="EMBL" id="ML976670">
    <property type="protein sequence ID" value="KAF1975403.1"/>
    <property type="molecule type" value="Genomic_DNA"/>
</dbReference>
<reference evidence="2" key="1">
    <citation type="journal article" date="2020" name="Stud. Mycol.">
        <title>101 Dothideomycetes genomes: a test case for predicting lifestyles and emergence of pathogens.</title>
        <authorList>
            <person name="Haridas S."/>
            <person name="Albert R."/>
            <person name="Binder M."/>
            <person name="Bloem J."/>
            <person name="Labutti K."/>
            <person name="Salamov A."/>
            <person name="Andreopoulos B."/>
            <person name="Baker S."/>
            <person name="Barry K."/>
            <person name="Bills G."/>
            <person name="Bluhm B."/>
            <person name="Cannon C."/>
            <person name="Castanera R."/>
            <person name="Culley D."/>
            <person name="Daum C."/>
            <person name="Ezra D."/>
            <person name="Gonzalez J."/>
            <person name="Henrissat B."/>
            <person name="Kuo A."/>
            <person name="Liang C."/>
            <person name="Lipzen A."/>
            <person name="Lutzoni F."/>
            <person name="Magnuson J."/>
            <person name="Mondo S."/>
            <person name="Nolan M."/>
            <person name="Ohm R."/>
            <person name="Pangilinan J."/>
            <person name="Park H.-J."/>
            <person name="Ramirez L."/>
            <person name="Alfaro M."/>
            <person name="Sun H."/>
            <person name="Tritt A."/>
            <person name="Yoshinaga Y."/>
            <person name="Zwiers L.-H."/>
            <person name="Turgeon B."/>
            <person name="Goodwin S."/>
            <person name="Spatafora J."/>
            <person name="Crous P."/>
            <person name="Grigoriev I."/>
        </authorList>
    </citation>
    <scope>NUCLEOTIDE SEQUENCE</scope>
    <source>
        <strain evidence="2">CBS 107.79</strain>
    </source>
</reference>
<name>A0A6A5VD32_9PLEO</name>
<accession>A0A6A5VD32</accession>
<evidence type="ECO:0000313" key="2">
    <source>
        <dbReference type="EMBL" id="KAF1975403.1"/>
    </source>
</evidence>